<sequence>MTYSMSSYLWMVVRWSAPLVVGWGSLEGSDCRCSEMYVHRHQTPAPIKHQQNTKKEEPRLPPGGEIMLTVARDLLDMGRSSNITELRSGRNRAGTSSVYLF</sequence>
<evidence type="ECO:0000256" key="2">
    <source>
        <dbReference type="SAM" id="SignalP"/>
    </source>
</evidence>
<reference evidence="3 4" key="2">
    <citation type="submission" date="2019-01" db="EMBL/GenBank/DDBJ databases">
        <title>A chromosome length genome reference of the Java medaka (oryzias javanicus).</title>
        <authorList>
            <person name="Herpin A."/>
            <person name="Takehana Y."/>
            <person name="Naruse K."/>
            <person name="Ansai S."/>
            <person name="Kawaguchi M."/>
        </authorList>
    </citation>
    <scope>NUCLEOTIDE SEQUENCE [LARGE SCALE GENOMIC DNA]</scope>
    <source>
        <strain evidence="3">RS831</strain>
        <tissue evidence="3">Whole body</tissue>
    </source>
</reference>
<organism evidence="3 4">
    <name type="scientific">Oryzias javanicus</name>
    <name type="common">Javanese ricefish</name>
    <name type="synonym">Aplocheilus javanicus</name>
    <dbReference type="NCBI Taxonomy" id="123683"/>
    <lineage>
        <taxon>Eukaryota</taxon>
        <taxon>Metazoa</taxon>
        <taxon>Chordata</taxon>
        <taxon>Craniata</taxon>
        <taxon>Vertebrata</taxon>
        <taxon>Euteleostomi</taxon>
        <taxon>Actinopterygii</taxon>
        <taxon>Neopterygii</taxon>
        <taxon>Teleostei</taxon>
        <taxon>Neoteleostei</taxon>
        <taxon>Acanthomorphata</taxon>
        <taxon>Ovalentaria</taxon>
        <taxon>Atherinomorphae</taxon>
        <taxon>Beloniformes</taxon>
        <taxon>Adrianichthyidae</taxon>
        <taxon>Oryziinae</taxon>
        <taxon>Oryzias</taxon>
    </lineage>
</organism>
<feature type="signal peptide" evidence="2">
    <location>
        <begin position="1"/>
        <end position="22"/>
    </location>
</feature>
<reference evidence="3 4" key="1">
    <citation type="submission" date="2018-11" db="EMBL/GenBank/DDBJ databases">
        <authorList>
            <person name="Lopez-Roques C."/>
            <person name="Donnadieu C."/>
            <person name="Bouchez O."/>
            <person name="Klopp C."/>
            <person name="Cabau C."/>
            <person name="Zahm M."/>
        </authorList>
    </citation>
    <scope>NUCLEOTIDE SEQUENCE [LARGE SCALE GENOMIC DNA]</scope>
    <source>
        <strain evidence="3">RS831</strain>
        <tissue evidence="3">Whole body</tissue>
    </source>
</reference>
<evidence type="ECO:0000313" key="3">
    <source>
        <dbReference type="EMBL" id="RVE70570.1"/>
    </source>
</evidence>
<dbReference type="EMBL" id="CM012443">
    <property type="protein sequence ID" value="RVE70570.1"/>
    <property type="molecule type" value="Genomic_DNA"/>
</dbReference>
<proteinExistence type="predicted"/>
<keyword evidence="2" id="KW-0732">Signal</keyword>
<evidence type="ECO:0000313" key="4">
    <source>
        <dbReference type="Proteomes" id="UP000283210"/>
    </source>
</evidence>
<keyword evidence="4" id="KW-1185">Reference proteome</keyword>
<feature type="region of interest" description="Disordered" evidence="1">
    <location>
        <begin position="43"/>
        <end position="63"/>
    </location>
</feature>
<dbReference type="Proteomes" id="UP000283210">
    <property type="component" value="Chromosome 7"/>
</dbReference>
<dbReference type="AlphaFoldDB" id="A0A3S2UGP9"/>
<evidence type="ECO:0000256" key="1">
    <source>
        <dbReference type="SAM" id="MobiDB-lite"/>
    </source>
</evidence>
<gene>
    <name evidence="3" type="ORF">OJAV_G00065640</name>
</gene>
<name>A0A3S2UGP9_ORYJA</name>
<accession>A0A3S2UGP9</accession>
<feature type="chain" id="PRO_5018737882" description="Secreted protein" evidence="2">
    <location>
        <begin position="23"/>
        <end position="101"/>
    </location>
</feature>
<protein>
    <recommendedName>
        <fullName evidence="5">Secreted protein</fullName>
    </recommendedName>
</protein>
<evidence type="ECO:0008006" key="5">
    <source>
        <dbReference type="Google" id="ProtNLM"/>
    </source>
</evidence>